<comment type="caution">
    <text evidence="1">The sequence shown here is derived from an EMBL/GenBank/DDBJ whole genome shotgun (WGS) entry which is preliminary data.</text>
</comment>
<proteinExistence type="predicted"/>
<dbReference type="Proteomes" id="UP001374584">
    <property type="component" value="Unassembled WGS sequence"/>
</dbReference>
<name>A0AAN9MFZ8_PHACN</name>
<keyword evidence="2" id="KW-1185">Reference proteome</keyword>
<gene>
    <name evidence="1" type="ORF">VNO80_19365</name>
</gene>
<evidence type="ECO:0000313" key="2">
    <source>
        <dbReference type="Proteomes" id="UP001374584"/>
    </source>
</evidence>
<accession>A0AAN9MFZ8</accession>
<organism evidence="1 2">
    <name type="scientific">Phaseolus coccineus</name>
    <name type="common">Scarlet runner bean</name>
    <name type="synonym">Phaseolus multiflorus</name>
    <dbReference type="NCBI Taxonomy" id="3886"/>
    <lineage>
        <taxon>Eukaryota</taxon>
        <taxon>Viridiplantae</taxon>
        <taxon>Streptophyta</taxon>
        <taxon>Embryophyta</taxon>
        <taxon>Tracheophyta</taxon>
        <taxon>Spermatophyta</taxon>
        <taxon>Magnoliopsida</taxon>
        <taxon>eudicotyledons</taxon>
        <taxon>Gunneridae</taxon>
        <taxon>Pentapetalae</taxon>
        <taxon>rosids</taxon>
        <taxon>fabids</taxon>
        <taxon>Fabales</taxon>
        <taxon>Fabaceae</taxon>
        <taxon>Papilionoideae</taxon>
        <taxon>50 kb inversion clade</taxon>
        <taxon>NPAAA clade</taxon>
        <taxon>indigoferoid/millettioid clade</taxon>
        <taxon>Phaseoleae</taxon>
        <taxon>Phaseolus</taxon>
    </lineage>
</organism>
<sequence length="153" mass="16781">MPRAPAMPACLAPGDVRMPRALAMPHASRSGDARMPHAMAMPDYTSPRLAEGESFIKMDFGSINFGLSSSQCSCRFESILIWYPIYFTHKNDSDWVDPPLIFAKLSGRTFDNQVEPILGFVSQVGPFVEIVDPRVGLILGFGQDGPFVETVDG</sequence>
<reference evidence="1 2" key="1">
    <citation type="submission" date="2024-01" db="EMBL/GenBank/DDBJ databases">
        <title>The genomes of 5 underutilized Papilionoideae crops provide insights into root nodulation and disease resistanc.</title>
        <authorList>
            <person name="Jiang F."/>
        </authorList>
    </citation>
    <scope>NUCLEOTIDE SEQUENCE [LARGE SCALE GENOMIC DNA]</scope>
    <source>
        <strain evidence="1">JINMINGXINNONG_FW02</strain>
        <tissue evidence="1">Leaves</tissue>
    </source>
</reference>
<dbReference type="EMBL" id="JAYMYR010000007">
    <property type="protein sequence ID" value="KAK7353911.1"/>
    <property type="molecule type" value="Genomic_DNA"/>
</dbReference>
<protein>
    <submittedName>
        <fullName evidence="1">Uncharacterized protein</fullName>
    </submittedName>
</protein>
<dbReference type="AlphaFoldDB" id="A0AAN9MFZ8"/>
<evidence type="ECO:0000313" key="1">
    <source>
        <dbReference type="EMBL" id="KAK7353911.1"/>
    </source>
</evidence>